<reference evidence="2 3" key="1">
    <citation type="journal article" date="2022" name="Nat. Ecol. Evol.">
        <title>A masculinizing supergene underlies an exaggerated male reproductive morph in a spider.</title>
        <authorList>
            <person name="Hendrickx F."/>
            <person name="De Corte Z."/>
            <person name="Sonet G."/>
            <person name="Van Belleghem S.M."/>
            <person name="Kostlbacher S."/>
            <person name="Vangestel C."/>
        </authorList>
    </citation>
    <scope>NUCLEOTIDE SEQUENCE [LARGE SCALE GENOMIC DNA]</scope>
    <source>
        <strain evidence="2">W744_W776</strain>
    </source>
</reference>
<sequence>MQYLKTFLSIEVNISTHCHFVSLKMTDCFVEDENNFLMKKIIIIGAGISGLACAKRLREFGFQKVVILEARNRIGGRVHGMKLDSTTLQMGAQWIHGQSNNEIYKLAESNNLIDLEEFEYTKSMRNFSNLAEEERKALTNLFVYLDEKIAQIPKVNPPGTSMQKYLKDQFQIYISDIDHSILEYVQSGFNWYCKVLLELDSCSSLSLVSLNLYHNYEECAGNPGVEVKGGLSSILDIFIKAIPTDWLSINKHVIQIDWSSFQNNHQNIQSTKEIRVICEDKSVYSADHVVVTIPLGCLKKNHHSLFVPPLSKSKEDAIQYLGFGTINKIYLQFDKPFWDGPAIFKVLPHQNKSLEGWTQWINRFAYTPGCSDVLCAWLVGEGAIAMQTVAEDEVVKCCMNILENILKKTLPMPSKIFRTSWNSDNFACGTYSFLSIDCEVNGVSQMTLAEPEYDDDKKHPVLMFAGEATNGSHFATIHGAYETGVREAERIFQFYG</sequence>
<organism evidence="2 3">
    <name type="scientific">Oedothorax gibbosus</name>
    <dbReference type="NCBI Taxonomy" id="931172"/>
    <lineage>
        <taxon>Eukaryota</taxon>
        <taxon>Metazoa</taxon>
        <taxon>Ecdysozoa</taxon>
        <taxon>Arthropoda</taxon>
        <taxon>Chelicerata</taxon>
        <taxon>Arachnida</taxon>
        <taxon>Araneae</taxon>
        <taxon>Araneomorphae</taxon>
        <taxon>Entelegynae</taxon>
        <taxon>Araneoidea</taxon>
        <taxon>Linyphiidae</taxon>
        <taxon>Erigoninae</taxon>
        <taxon>Oedothorax</taxon>
    </lineage>
</organism>
<dbReference type="AlphaFoldDB" id="A0AAV6V7K2"/>
<proteinExistence type="predicted"/>
<accession>A0AAV6V7K2</accession>
<dbReference type="SUPFAM" id="SSF54373">
    <property type="entry name" value="FAD-linked reductases, C-terminal domain"/>
    <property type="match status" value="1"/>
</dbReference>
<dbReference type="Pfam" id="PF01593">
    <property type="entry name" value="Amino_oxidase"/>
    <property type="match status" value="1"/>
</dbReference>
<dbReference type="PANTHER" id="PTHR10742">
    <property type="entry name" value="FLAVIN MONOAMINE OXIDASE"/>
    <property type="match status" value="1"/>
</dbReference>
<protein>
    <recommendedName>
        <fullName evidence="1">Amine oxidase domain-containing protein</fullName>
    </recommendedName>
</protein>
<dbReference type="InterPro" id="IPR050281">
    <property type="entry name" value="Flavin_monoamine_oxidase"/>
</dbReference>
<dbReference type="InterPro" id="IPR036188">
    <property type="entry name" value="FAD/NAD-bd_sf"/>
</dbReference>
<gene>
    <name evidence="2" type="ORF">JTE90_015222</name>
</gene>
<dbReference type="Proteomes" id="UP000827092">
    <property type="component" value="Unassembled WGS sequence"/>
</dbReference>
<dbReference type="EMBL" id="JAFNEN010000138">
    <property type="protein sequence ID" value="KAG8192589.1"/>
    <property type="molecule type" value="Genomic_DNA"/>
</dbReference>
<evidence type="ECO:0000313" key="2">
    <source>
        <dbReference type="EMBL" id="KAG8192589.1"/>
    </source>
</evidence>
<evidence type="ECO:0000259" key="1">
    <source>
        <dbReference type="Pfam" id="PF01593"/>
    </source>
</evidence>
<comment type="caution">
    <text evidence="2">The sequence shown here is derived from an EMBL/GenBank/DDBJ whole genome shotgun (WGS) entry which is preliminary data.</text>
</comment>
<name>A0AAV6V7K2_9ARAC</name>
<dbReference type="PANTHER" id="PTHR10742:SF416">
    <property type="entry name" value="SPERMINE OXIDASE"/>
    <property type="match status" value="1"/>
</dbReference>
<dbReference type="Gene3D" id="3.90.660.10">
    <property type="match status" value="1"/>
</dbReference>
<dbReference type="GO" id="GO:0046592">
    <property type="term" value="F:polyamine oxidase activity"/>
    <property type="evidence" value="ECO:0007669"/>
    <property type="project" value="TreeGrafter"/>
</dbReference>
<evidence type="ECO:0000313" key="3">
    <source>
        <dbReference type="Proteomes" id="UP000827092"/>
    </source>
</evidence>
<dbReference type="InterPro" id="IPR002937">
    <property type="entry name" value="Amino_oxidase"/>
</dbReference>
<dbReference type="Gene3D" id="3.50.50.60">
    <property type="entry name" value="FAD/NAD(P)-binding domain"/>
    <property type="match status" value="1"/>
</dbReference>
<dbReference type="SUPFAM" id="SSF51905">
    <property type="entry name" value="FAD/NAD(P)-binding domain"/>
    <property type="match status" value="1"/>
</dbReference>
<feature type="domain" description="Amine oxidase" evidence="1">
    <location>
        <begin position="48"/>
        <end position="491"/>
    </location>
</feature>
<keyword evidence="3" id="KW-1185">Reference proteome</keyword>